<dbReference type="Proteomes" id="UP001240150">
    <property type="component" value="Chromosome"/>
</dbReference>
<dbReference type="InterPro" id="IPR036390">
    <property type="entry name" value="WH_DNA-bd_sf"/>
</dbReference>
<dbReference type="SMART" id="SM00347">
    <property type="entry name" value="HTH_MARR"/>
    <property type="match status" value="1"/>
</dbReference>
<accession>A0ABY8WD54</accession>
<dbReference type="PANTHER" id="PTHR33164">
    <property type="entry name" value="TRANSCRIPTIONAL REGULATOR, MARR FAMILY"/>
    <property type="match status" value="1"/>
</dbReference>
<dbReference type="SUPFAM" id="SSF46785">
    <property type="entry name" value="Winged helix' DNA-binding domain"/>
    <property type="match status" value="1"/>
</dbReference>
<dbReference type="InterPro" id="IPR036388">
    <property type="entry name" value="WH-like_DNA-bd_sf"/>
</dbReference>
<reference evidence="2 3" key="1">
    <citation type="submission" date="2023-06" db="EMBL/GenBank/DDBJ databases">
        <authorList>
            <person name="Yushchuk O."/>
            <person name="Binda E."/>
            <person name="Ruckert-Reed C."/>
            <person name="Fedorenko V."/>
            <person name="Kalinowski J."/>
            <person name="Marinelli F."/>
        </authorList>
    </citation>
    <scope>NUCLEOTIDE SEQUENCE [LARGE SCALE GENOMIC DNA]</scope>
    <source>
        <strain evidence="2 3">NRRL 3884</strain>
    </source>
</reference>
<sequence>MEPEVVLVERWQSLLTCYNEVACHLERALQDTHGLTLSEYETLDRLTTQECDKRRMQDLADTMYLSQSALSRTVSRLVKEGLAERTHCEVDRRGVFVAITTAGRARWAEARKTQLAVLAEHLSPANA</sequence>
<name>A0ABY8WD54_9ACTN</name>
<dbReference type="Pfam" id="PF12802">
    <property type="entry name" value="MarR_2"/>
    <property type="match status" value="1"/>
</dbReference>
<dbReference type="Gene3D" id="1.10.10.10">
    <property type="entry name" value="Winged helix-like DNA-binding domain superfamily/Winged helix DNA-binding domain"/>
    <property type="match status" value="1"/>
</dbReference>
<dbReference type="RefSeq" id="WP_284917111.1">
    <property type="nucleotide sequence ID" value="NZ_CP126980.1"/>
</dbReference>
<organism evidence="2 3">
    <name type="scientific">Actinoplanes oblitus</name>
    <dbReference type="NCBI Taxonomy" id="3040509"/>
    <lineage>
        <taxon>Bacteria</taxon>
        <taxon>Bacillati</taxon>
        <taxon>Actinomycetota</taxon>
        <taxon>Actinomycetes</taxon>
        <taxon>Micromonosporales</taxon>
        <taxon>Micromonosporaceae</taxon>
        <taxon>Actinoplanes</taxon>
    </lineage>
</organism>
<dbReference type="EMBL" id="CP126980">
    <property type="protein sequence ID" value="WIM95799.1"/>
    <property type="molecule type" value="Genomic_DNA"/>
</dbReference>
<dbReference type="InterPro" id="IPR000835">
    <property type="entry name" value="HTH_MarR-typ"/>
</dbReference>
<dbReference type="InterPro" id="IPR039422">
    <property type="entry name" value="MarR/SlyA-like"/>
</dbReference>
<gene>
    <name evidence="2" type="ORF">ACTOB_007935</name>
</gene>
<proteinExistence type="predicted"/>
<dbReference type="PANTHER" id="PTHR33164:SF99">
    <property type="entry name" value="MARR FAMILY REGULATORY PROTEIN"/>
    <property type="match status" value="1"/>
</dbReference>
<protein>
    <submittedName>
        <fullName evidence="2">MarR family transcriptional regulator</fullName>
    </submittedName>
</protein>
<feature type="domain" description="HTH marR-type" evidence="1">
    <location>
        <begin position="1"/>
        <end position="127"/>
    </location>
</feature>
<keyword evidence="3" id="KW-1185">Reference proteome</keyword>
<evidence type="ECO:0000259" key="1">
    <source>
        <dbReference type="PROSITE" id="PS50995"/>
    </source>
</evidence>
<evidence type="ECO:0000313" key="3">
    <source>
        <dbReference type="Proteomes" id="UP001240150"/>
    </source>
</evidence>
<dbReference type="PROSITE" id="PS50995">
    <property type="entry name" value="HTH_MARR_2"/>
    <property type="match status" value="1"/>
</dbReference>
<evidence type="ECO:0000313" key="2">
    <source>
        <dbReference type="EMBL" id="WIM95799.1"/>
    </source>
</evidence>